<evidence type="ECO:0000313" key="1">
    <source>
        <dbReference type="EMBL" id="TCO14118.1"/>
    </source>
</evidence>
<keyword evidence="2" id="KW-1185">Reference proteome</keyword>
<dbReference type="InterPro" id="IPR011738">
    <property type="entry name" value="Phage_CHP"/>
</dbReference>
<sequence length="187" mass="19746">MNLMLVNGPAVEPVTLDDMKLYLRLDGDAEDALVTAMIRAGRMTVEAATHLALLEQVWRIRLDAWPAAGIVAPPIGPLRRIEAVRLVSRAGEAAALDVAGFRADAGAGMIAMPATPPQLSGGHVEIDVSVGHGVAASDVPEPLRLAVRTMVACWFDNRGEAPAPRGASLLPDAVRALLAPFRPIRLV</sequence>
<gene>
    <name evidence="1" type="ORF">EV666_10470</name>
</gene>
<dbReference type="OrthoDB" id="7597216at2"/>
<comment type="caution">
    <text evidence="1">The sequence shown here is derived from an EMBL/GenBank/DDBJ whole genome shotgun (WGS) entry which is preliminary data.</text>
</comment>
<dbReference type="CDD" id="cd08054">
    <property type="entry name" value="gp6"/>
    <property type="match status" value="1"/>
</dbReference>
<dbReference type="Gene3D" id="1.10.3230.30">
    <property type="entry name" value="Phage gp6-like head-tail connector protein"/>
    <property type="match status" value="1"/>
</dbReference>
<dbReference type="Proteomes" id="UP000294881">
    <property type="component" value="Unassembled WGS sequence"/>
</dbReference>
<reference evidence="1 2" key="1">
    <citation type="submission" date="2019-03" db="EMBL/GenBank/DDBJ databases">
        <title>Genomic Encyclopedia of Type Strains, Phase IV (KMG-IV): sequencing the most valuable type-strain genomes for metagenomic binning, comparative biology and taxonomic classification.</title>
        <authorList>
            <person name="Goeker M."/>
        </authorList>
    </citation>
    <scope>NUCLEOTIDE SEQUENCE [LARGE SCALE GENOMIC DNA]</scope>
    <source>
        <strain evidence="1 2">DSM 22958</strain>
    </source>
</reference>
<dbReference type="NCBIfam" id="TIGR02215">
    <property type="entry name" value="phage_chp_gp8"/>
    <property type="match status" value="1"/>
</dbReference>
<evidence type="ECO:0000313" key="2">
    <source>
        <dbReference type="Proteomes" id="UP000294881"/>
    </source>
</evidence>
<accession>A0A4V2RXJ8</accession>
<organism evidence="1 2">
    <name type="scientific">Camelimonas lactis</name>
    <dbReference type="NCBI Taxonomy" id="659006"/>
    <lineage>
        <taxon>Bacteria</taxon>
        <taxon>Pseudomonadati</taxon>
        <taxon>Pseudomonadota</taxon>
        <taxon>Alphaproteobacteria</taxon>
        <taxon>Hyphomicrobiales</taxon>
        <taxon>Chelatococcaceae</taxon>
        <taxon>Camelimonas</taxon>
    </lineage>
</organism>
<dbReference type="EMBL" id="SLWL01000004">
    <property type="protein sequence ID" value="TCO14118.1"/>
    <property type="molecule type" value="Genomic_DNA"/>
</dbReference>
<protein>
    <submittedName>
        <fullName evidence="1">Putative phiE125 gp8 family phage protein</fullName>
    </submittedName>
</protein>
<name>A0A4V2RXJ8_9HYPH</name>
<proteinExistence type="predicted"/>
<dbReference type="RefSeq" id="WP_132004852.1">
    <property type="nucleotide sequence ID" value="NZ_JBHUNN010000002.1"/>
</dbReference>
<dbReference type="AlphaFoldDB" id="A0A4V2RXJ8"/>